<dbReference type="Proteomes" id="UP000289703">
    <property type="component" value="Unassembled WGS sequence"/>
</dbReference>
<dbReference type="SUPFAM" id="SSF49785">
    <property type="entry name" value="Galactose-binding domain-like"/>
    <property type="match status" value="1"/>
</dbReference>
<proteinExistence type="inferred from homology"/>
<feature type="domain" description="NADH:ubiquinone oxidoreductase intermediate-associated protein 30" evidence="2">
    <location>
        <begin position="19"/>
        <end position="169"/>
    </location>
</feature>
<organism evidence="3 4">
    <name type="scientific">Ancylomarina salipaludis</name>
    <dbReference type="NCBI Taxonomy" id="2501299"/>
    <lineage>
        <taxon>Bacteria</taxon>
        <taxon>Pseudomonadati</taxon>
        <taxon>Bacteroidota</taxon>
        <taxon>Bacteroidia</taxon>
        <taxon>Marinilabiliales</taxon>
        <taxon>Marinifilaceae</taxon>
        <taxon>Ancylomarina</taxon>
    </lineage>
</organism>
<sequence>MKVLSLIICIMIVNNLILFDFNKDSTLANWHVVNDGVMGGNSEAQFGINSEGHAVFSGEVSLENNGGFTSVRYRFTPIDVRSHQKVVLRIKGDGKTYQFRLKSSLNDAHSYAKLFTTTGKWQTIEIHFADMHPRFRGRVLNSPNYPGESLCEIAFLIANKKAETFCLEIDEISLN</sequence>
<dbReference type="Gene3D" id="2.60.120.430">
    <property type="entry name" value="Galactose-binding lectin"/>
    <property type="match status" value="1"/>
</dbReference>
<reference evidence="3 4" key="1">
    <citation type="submission" date="2019-01" db="EMBL/GenBank/DDBJ databases">
        <title>Ancylomarina salipaludis sp. nov., isolated from a salt marsh.</title>
        <authorList>
            <person name="Yoon J.-H."/>
        </authorList>
    </citation>
    <scope>NUCLEOTIDE SEQUENCE [LARGE SCALE GENOMIC DNA]</scope>
    <source>
        <strain evidence="3 4">SHSM-M15</strain>
    </source>
</reference>
<dbReference type="InterPro" id="IPR008979">
    <property type="entry name" value="Galactose-bd-like_sf"/>
</dbReference>
<dbReference type="AlphaFoldDB" id="A0A4Q1JL09"/>
<keyword evidence="4" id="KW-1185">Reference proteome</keyword>
<name>A0A4Q1JL09_9BACT</name>
<comment type="similarity">
    <text evidence="1">Belongs to the CIA30 family.</text>
</comment>
<evidence type="ECO:0000256" key="1">
    <source>
        <dbReference type="ARBA" id="ARBA00007884"/>
    </source>
</evidence>
<dbReference type="Pfam" id="PF08547">
    <property type="entry name" value="CIA30"/>
    <property type="match status" value="1"/>
</dbReference>
<dbReference type="EMBL" id="SAXA01000010">
    <property type="protein sequence ID" value="RXQ92161.1"/>
    <property type="molecule type" value="Genomic_DNA"/>
</dbReference>
<dbReference type="InterPro" id="IPR013857">
    <property type="entry name" value="NADH-UbQ_OxRdtase-assoc_prot30"/>
</dbReference>
<accession>A0A4Q1JL09</accession>
<protein>
    <submittedName>
        <fullName evidence="3">CIA30 family protein</fullName>
    </submittedName>
</protein>
<dbReference type="PANTHER" id="PTHR13194:SF19">
    <property type="entry name" value="NAD(P)-BINDING ROSSMANN-FOLD SUPERFAMILY PROTEIN"/>
    <property type="match status" value="1"/>
</dbReference>
<evidence type="ECO:0000313" key="4">
    <source>
        <dbReference type="Proteomes" id="UP000289703"/>
    </source>
</evidence>
<dbReference type="OrthoDB" id="442188at2"/>
<dbReference type="PANTHER" id="PTHR13194">
    <property type="entry name" value="COMPLEX I INTERMEDIATE-ASSOCIATED PROTEIN 30"/>
    <property type="match status" value="1"/>
</dbReference>
<dbReference type="InterPro" id="IPR039131">
    <property type="entry name" value="NDUFAF1"/>
</dbReference>
<evidence type="ECO:0000313" key="3">
    <source>
        <dbReference type="EMBL" id="RXQ92161.1"/>
    </source>
</evidence>
<gene>
    <name evidence="3" type="ORF">EO244_11465</name>
</gene>
<evidence type="ECO:0000259" key="2">
    <source>
        <dbReference type="Pfam" id="PF08547"/>
    </source>
</evidence>
<comment type="caution">
    <text evidence="3">The sequence shown here is derived from an EMBL/GenBank/DDBJ whole genome shotgun (WGS) entry which is preliminary data.</text>
</comment>